<evidence type="ECO:0000313" key="18">
    <source>
        <dbReference type="EMBL" id="WAH44503.1"/>
    </source>
</evidence>
<dbReference type="InterPro" id="IPR008333">
    <property type="entry name" value="Cbr1-like_FAD-bd_dom"/>
</dbReference>
<dbReference type="RefSeq" id="WP_268008387.1">
    <property type="nucleotide sequence ID" value="NZ_BSUT01000001.1"/>
</dbReference>
<dbReference type="PRINTS" id="PR00371">
    <property type="entry name" value="FPNCR"/>
</dbReference>
<dbReference type="Pfam" id="PF00042">
    <property type="entry name" value="Globin"/>
    <property type="match status" value="1"/>
</dbReference>
<evidence type="ECO:0000256" key="15">
    <source>
        <dbReference type="HAMAP-Rule" id="MF_01252"/>
    </source>
</evidence>
<feature type="site" description="Influences the redox potential of the prosthetic heme and FAD groups" evidence="15">
    <location>
        <position position="395"/>
    </location>
</feature>
<dbReference type="Gene3D" id="2.40.30.10">
    <property type="entry name" value="Translation factors"/>
    <property type="match status" value="1"/>
</dbReference>
<dbReference type="CDD" id="cd06184">
    <property type="entry name" value="flavohem_like_fad_nad_binding"/>
    <property type="match status" value="1"/>
</dbReference>
<evidence type="ECO:0000256" key="1">
    <source>
        <dbReference type="ARBA" id="ARBA00006401"/>
    </source>
</evidence>
<dbReference type="InterPro" id="IPR017938">
    <property type="entry name" value="Riboflavin_synthase-like_b-brl"/>
</dbReference>
<protein>
    <recommendedName>
        <fullName evidence="15">Flavohemoprotein</fullName>
    </recommendedName>
    <alternativeName>
        <fullName evidence="15">Flavohemoglobin</fullName>
    </alternativeName>
    <alternativeName>
        <fullName evidence="15">Hemoglobin-like protein</fullName>
    </alternativeName>
    <alternativeName>
        <fullName evidence="15">Nitric oxide dioxygenase</fullName>
        <shortName evidence="15">NO oxygenase</shortName>
        <shortName evidence="15">NOD</shortName>
        <ecNumber evidence="15">1.14.12.17</ecNumber>
    </alternativeName>
</protein>
<evidence type="ECO:0000256" key="3">
    <source>
        <dbReference type="ARBA" id="ARBA00022448"/>
    </source>
</evidence>
<dbReference type="Gene3D" id="3.40.50.80">
    <property type="entry name" value="Nucleotide-binding domain of ferredoxin-NADP reductase (FNR) module"/>
    <property type="match status" value="1"/>
</dbReference>
<feature type="active site" description="Charge relay system" evidence="15">
    <location>
        <position position="95"/>
    </location>
</feature>
<organism evidence="18 19">
    <name type="scientific">Alicyclobacillus fastidiosus</name>
    <dbReference type="NCBI Taxonomy" id="392011"/>
    <lineage>
        <taxon>Bacteria</taxon>
        <taxon>Bacillati</taxon>
        <taxon>Bacillota</taxon>
        <taxon>Bacilli</taxon>
        <taxon>Bacillales</taxon>
        <taxon>Alicyclobacillaceae</taxon>
        <taxon>Alicyclobacillus</taxon>
    </lineage>
</organism>
<sequence length="406" mass="45716">MLDAKTVEIVKLTAPVLKEHSHDIGHRFYELLFSKVPELNNMFNQTNQKRGLQQDALAYAVYEAGANIEHLDAIKPMVHRITQKHRALGVKAEHYPVVGGTLLAAVKDVLGAAATDEIIDAWGRTYSYIADIFISAEQGLYDEMEHKQGGWIGVRNFVVDRKIKESDVITSFYLKPEDGKPIASYEAGQYITVWLDIPGEKYTHVRHYSLSEAPGKDFYRISVKREEGRANVPSGIVSTYIHDHVDEGSHLKVSAPAGDFTIYTKNTPIVLISGGVGITPMISMLNTIVETQPERQVTFIHAAMNSKVHAMKEHIGKLARQHERVKSFVCYESPTEQDRAEHNYDKEGFVTLEWLSSVIDDKQADFYVCGPLPFMRVVLRALKDMEIPDDRSHYESFSPVGILEEA</sequence>
<keyword evidence="4 15" id="KW-0349">Heme</keyword>
<feature type="binding site" description="proximal binding residue" evidence="15">
    <location>
        <position position="85"/>
    </location>
    <ligand>
        <name>heme b</name>
        <dbReference type="ChEBI" id="CHEBI:60344"/>
    </ligand>
    <ligandPart>
        <name>Fe</name>
        <dbReference type="ChEBI" id="CHEBI:18248"/>
    </ligandPart>
</feature>
<dbReference type="InterPro" id="IPR023950">
    <property type="entry name" value="Hmp"/>
</dbReference>
<feature type="domain" description="FAD-binding FR-type" evidence="17">
    <location>
        <begin position="152"/>
        <end position="263"/>
    </location>
</feature>
<comment type="cofactor">
    <cofactor evidence="15">
        <name>heme b</name>
        <dbReference type="ChEBI" id="CHEBI:60344"/>
    </cofactor>
    <text evidence="15">Binds 1 heme b (iron(II)-protoporphyrin IX) group per subunit.</text>
</comment>
<evidence type="ECO:0000256" key="8">
    <source>
        <dbReference type="ARBA" id="ARBA00022827"/>
    </source>
</evidence>
<evidence type="ECO:0000256" key="10">
    <source>
        <dbReference type="ARBA" id="ARBA00023002"/>
    </source>
</evidence>
<feature type="domain" description="Globin" evidence="16">
    <location>
        <begin position="1"/>
        <end position="138"/>
    </location>
</feature>
<evidence type="ECO:0000256" key="12">
    <source>
        <dbReference type="ARBA" id="ARBA00023027"/>
    </source>
</evidence>
<comment type="catalytic activity">
    <reaction evidence="13 15">
        <text>2 nitric oxide + NADH + 2 O2 = 2 nitrate + NAD(+) + H(+)</text>
        <dbReference type="Rhea" id="RHEA:19469"/>
        <dbReference type="ChEBI" id="CHEBI:15378"/>
        <dbReference type="ChEBI" id="CHEBI:15379"/>
        <dbReference type="ChEBI" id="CHEBI:16480"/>
        <dbReference type="ChEBI" id="CHEBI:17632"/>
        <dbReference type="ChEBI" id="CHEBI:57540"/>
        <dbReference type="ChEBI" id="CHEBI:57945"/>
        <dbReference type="EC" id="1.14.12.17"/>
    </reaction>
</comment>
<feature type="site" description="Influences the redox potential of the prosthetic heme and FAD groups" evidence="15">
    <location>
        <position position="84"/>
    </location>
</feature>
<dbReference type="CDD" id="cd14777">
    <property type="entry name" value="Yhb1-globin-like"/>
    <property type="match status" value="1"/>
</dbReference>
<dbReference type="EMBL" id="CP104067">
    <property type="protein sequence ID" value="WAH44503.1"/>
    <property type="molecule type" value="Genomic_DNA"/>
</dbReference>
<dbReference type="Gene3D" id="1.10.490.10">
    <property type="entry name" value="Globins"/>
    <property type="match status" value="1"/>
</dbReference>
<dbReference type="InterPro" id="IPR017927">
    <property type="entry name" value="FAD-bd_FR_type"/>
</dbReference>
<evidence type="ECO:0000256" key="14">
    <source>
        <dbReference type="ARBA" id="ARBA00049433"/>
    </source>
</evidence>
<dbReference type="SUPFAM" id="SSF63380">
    <property type="entry name" value="Riboflavin synthase domain-like"/>
    <property type="match status" value="1"/>
</dbReference>
<evidence type="ECO:0000256" key="6">
    <source>
        <dbReference type="ARBA" id="ARBA00022630"/>
    </source>
</evidence>
<evidence type="ECO:0000313" key="19">
    <source>
        <dbReference type="Proteomes" id="UP001164761"/>
    </source>
</evidence>
<reference evidence="18" key="1">
    <citation type="submission" date="2022-08" db="EMBL/GenBank/DDBJ databases">
        <title>Alicyclobacillus fastidiosus DSM 17978, complete genome.</title>
        <authorList>
            <person name="Wang Q."/>
            <person name="Cai R."/>
            <person name="Wang Z."/>
        </authorList>
    </citation>
    <scope>NUCLEOTIDE SEQUENCE</scope>
    <source>
        <strain evidence="18">DSM 17978</strain>
    </source>
</reference>
<keyword evidence="15" id="KW-0216">Detoxification</keyword>
<name>A0ABY6ZNF0_9BACL</name>
<evidence type="ECO:0000256" key="2">
    <source>
        <dbReference type="ARBA" id="ARBA00008414"/>
    </source>
</evidence>
<dbReference type="PANTHER" id="PTHR43396">
    <property type="entry name" value="FLAVOHEMOPROTEIN"/>
    <property type="match status" value="1"/>
</dbReference>
<keyword evidence="10 15" id="KW-0560">Oxidoreductase</keyword>
<evidence type="ECO:0000256" key="9">
    <source>
        <dbReference type="ARBA" id="ARBA00022857"/>
    </source>
</evidence>
<proteinExistence type="inferred from homology"/>
<evidence type="ECO:0000259" key="17">
    <source>
        <dbReference type="PROSITE" id="PS51384"/>
    </source>
</evidence>
<evidence type="ECO:0000259" key="16">
    <source>
        <dbReference type="PROSITE" id="PS01033"/>
    </source>
</evidence>
<evidence type="ECO:0000256" key="11">
    <source>
        <dbReference type="ARBA" id="ARBA00023004"/>
    </source>
</evidence>
<dbReference type="GO" id="GO:0008941">
    <property type="term" value="F:nitric oxide dioxygenase NAD(P)H activity"/>
    <property type="evidence" value="ECO:0007669"/>
    <property type="project" value="UniProtKB-EC"/>
</dbReference>
<feature type="binding site" evidence="15">
    <location>
        <position position="190"/>
    </location>
    <ligand>
        <name>FAD</name>
        <dbReference type="ChEBI" id="CHEBI:57692"/>
    </ligand>
</feature>
<dbReference type="EC" id="1.14.12.17" evidence="15"/>
<keyword evidence="19" id="KW-1185">Reference proteome</keyword>
<evidence type="ECO:0000256" key="4">
    <source>
        <dbReference type="ARBA" id="ARBA00022617"/>
    </source>
</evidence>
<feature type="site" description="Involved in heme-bound ligand stabilization and O-O bond activation" evidence="15">
    <location>
        <position position="29"/>
    </location>
</feature>
<dbReference type="InterPro" id="IPR039261">
    <property type="entry name" value="FNR_nucleotide-bd"/>
</dbReference>
<gene>
    <name evidence="18" type="primary">hmpA</name>
    <name evidence="15" type="synonym">hmp</name>
    <name evidence="18" type="ORF">NZD89_04275</name>
</gene>
<dbReference type="HAMAP" id="MF_01252">
    <property type="entry name" value="Hmp"/>
    <property type="match status" value="1"/>
</dbReference>
<keyword evidence="8 15" id="KW-0274">FAD</keyword>
<dbReference type="Pfam" id="PF00970">
    <property type="entry name" value="FAD_binding_6"/>
    <property type="match status" value="1"/>
</dbReference>
<accession>A0ABY6ZNF0</accession>
<keyword evidence="3 15" id="KW-0813">Transport</keyword>
<evidence type="ECO:0000256" key="13">
    <source>
        <dbReference type="ARBA" id="ARBA00048649"/>
    </source>
</evidence>
<dbReference type="SUPFAM" id="SSF52343">
    <property type="entry name" value="Ferredoxin reductase-like, C-terminal NADP-linked domain"/>
    <property type="match status" value="1"/>
</dbReference>
<comment type="caution">
    <text evidence="15">Lacks conserved residue(s) required for the propagation of feature annotation.</text>
</comment>
<comment type="domain">
    <text evidence="15">Consists of two distinct domains; an N-terminal heme-containing oxygen-binding domain and a C-terminal reductase domain with binding sites for FAD and NAD(P)H.</text>
</comment>
<dbReference type="SUPFAM" id="SSF46458">
    <property type="entry name" value="Globin-like"/>
    <property type="match status" value="1"/>
</dbReference>
<dbReference type="InterPro" id="IPR001709">
    <property type="entry name" value="Flavoprot_Pyr_Nucl_cyt_Rdtase"/>
</dbReference>
<keyword evidence="9 15" id="KW-0521">NADP</keyword>
<feature type="active site" description="Charge relay system" evidence="15">
    <location>
        <position position="137"/>
    </location>
</feature>
<comment type="similarity">
    <text evidence="2 15">Belongs to the globin family. Two-domain flavohemoproteins subfamily.</text>
</comment>
<comment type="function">
    <text evidence="15">Is involved in NO detoxification in an aerobic process, termed nitric oxide dioxygenase (NOD) reaction that utilizes O(2) and NAD(P)H to convert NO to nitrate, which protects the bacterium from various noxious nitrogen compounds. Therefore, plays a central role in the inducible response to nitrosative stress.</text>
</comment>
<keyword evidence="5 15" id="KW-0561">Oxygen transport</keyword>
<dbReference type="InterPro" id="IPR001433">
    <property type="entry name" value="OxRdtase_FAD/NAD-bd"/>
</dbReference>
<evidence type="ECO:0000256" key="7">
    <source>
        <dbReference type="ARBA" id="ARBA00022723"/>
    </source>
</evidence>
<dbReference type="InterPro" id="IPR012292">
    <property type="entry name" value="Globin/Proto"/>
</dbReference>
<dbReference type="InterPro" id="IPR009050">
    <property type="entry name" value="Globin-like_sf"/>
</dbReference>
<dbReference type="PROSITE" id="PS01033">
    <property type="entry name" value="GLOBIN"/>
    <property type="match status" value="1"/>
</dbReference>
<keyword evidence="7 15" id="KW-0479">Metal-binding</keyword>
<feature type="region of interest" description="Reductase" evidence="15">
    <location>
        <begin position="149"/>
        <end position="406"/>
    </location>
</feature>
<dbReference type="PRINTS" id="PR00410">
    <property type="entry name" value="PHEHYDRXLASE"/>
</dbReference>
<evidence type="ECO:0000256" key="5">
    <source>
        <dbReference type="ARBA" id="ARBA00022621"/>
    </source>
</evidence>
<dbReference type="NCBIfam" id="NF009805">
    <property type="entry name" value="PRK13289.1"/>
    <property type="match status" value="1"/>
</dbReference>
<keyword evidence="11 15" id="KW-0408">Iron</keyword>
<keyword evidence="12 15" id="KW-0520">NAD</keyword>
<dbReference type="Proteomes" id="UP001164761">
    <property type="component" value="Chromosome"/>
</dbReference>
<dbReference type="Pfam" id="PF00175">
    <property type="entry name" value="NAD_binding_1"/>
    <property type="match status" value="1"/>
</dbReference>
<comment type="cofactor">
    <cofactor evidence="15">
        <name>FAD</name>
        <dbReference type="ChEBI" id="CHEBI:57692"/>
    </cofactor>
    <text evidence="15">Binds 1 FAD per subunit.</text>
</comment>
<dbReference type="PANTHER" id="PTHR43396:SF3">
    <property type="entry name" value="FLAVOHEMOPROTEIN"/>
    <property type="match status" value="1"/>
</dbReference>
<dbReference type="PROSITE" id="PS51384">
    <property type="entry name" value="FAD_FR"/>
    <property type="match status" value="1"/>
</dbReference>
<keyword evidence="6 15" id="KW-0285">Flavoprotein</keyword>
<feature type="binding site" evidence="15">
    <location>
        <begin position="275"/>
        <end position="280"/>
    </location>
    <ligand>
        <name>NADP(+)</name>
        <dbReference type="ChEBI" id="CHEBI:58349"/>
    </ligand>
</feature>
<dbReference type="InterPro" id="IPR000971">
    <property type="entry name" value="Globin"/>
</dbReference>
<comment type="catalytic activity">
    <reaction evidence="14 15">
        <text>2 nitric oxide + NADPH + 2 O2 = 2 nitrate + NADP(+) + H(+)</text>
        <dbReference type="Rhea" id="RHEA:19465"/>
        <dbReference type="ChEBI" id="CHEBI:15378"/>
        <dbReference type="ChEBI" id="CHEBI:15379"/>
        <dbReference type="ChEBI" id="CHEBI:16480"/>
        <dbReference type="ChEBI" id="CHEBI:17632"/>
        <dbReference type="ChEBI" id="CHEBI:57783"/>
        <dbReference type="ChEBI" id="CHEBI:58349"/>
        <dbReference type="EC" id="1.14.12.17"/>
    </reaction>
</comment>
<comment type="similarity">
    <text evidence="1 15">In the C-terminal section; belongs to the flavoprotein pyridine nucleotide cytochrome reductase family.</text>
</comment>